<gene>
    <name evidence="1" type="ORF">LRP50_03355</name>
</gene>
<reference evidence="1" key="1">
    <citation type="submission" date="2021-12" db="EMBL/GenBank/DDBJ databases">
        <title>Enterovibrio ZSDZ35 sp. nov. and Enterovibrio ZSDZ42 sp. nov., isolated from coastal seawater in Qingdao.</title>
        <authorList>
            <person name="Zhang P."/>
        </authorList>
    </citation>
    <scope>NUCLEOTIDE SEQUENCE</scope>
    <source>
        <strain evidence="1">ZSDZ42</strain>
    </source>
</reference>
<protein>
    <submittedName>
        <fullName evidence="1">SDR family NAD(P)-dependent oxidoreductase</fullName>
    </submittedName>
</protein>
<name>A0ABT5QVW3_9GAMM</name>
<dbReference type="InterPro" id="IPR036291">
    <property type="entry name" value="NAD(P)-bd_dom_sf"/>
</dbReference>
<accession>A0ABT5QVW3</accession>
<dbReference type="PANTHER" id="PTHR43544:SF12">
    <property type="entry name" value="NAD(P)-BINDING ROSSMANN-FOLD SUPERFAMILY PROTEIN"/>
    <property type="match status" value="1"/>
</dbReference>
<dbReference type="RefSeq" id="WP_274163077.1">
    <property type="nucleotide sequence ID" value="NZ_JAJUBC010000003.1"/>
</dbReference>
<proteinExistence type="predicted"/>
<keyword evidence="2" id="KW-1185">Reference proteome</keyword>
<dbReference type="PRINTS" id="PR00081">
    <property type="entry name" value="GDHRDH"/>
</dbReference>
<dbReference type="EMBL" id="JAJUBC010000003">
    <property type="protein sequence ID" value="MDD1792157.1"/>
    <property type="molecule type" value="Genomic_DNA"/>
</dbReference>
<dbReference type="Gene3D" id="3.40.50.720">
    <property type="entry name" value="NAD(P)-binding Rossmann-like Domain"/>
    <property type="match status" value="1"/>
</dbReference>
<dbReference type="Proteomes" id="UP001149400">
    <property type="component" value="Unassembled WGS sequence"/>
</dbReference>
<comment type="caution">
    <text evidence="1">The sequence shown here is derived from an EMBL/GenBank/DDBJ whole genome shotgun (WGS) entry which is preliminary data.</text>
</comment>
<dbReference type="InterPro" id="IPR051468">
    <property type="entry name" value="Fungal_SecMetab_SDRs"/>
</dbReference>
<dbReference type="PANTHER" id="PTHR43544">
    <property type="entry name" value="SHORT-CHAIN DEHYDROGENASE/REDUCTASE"/>
    <property type="match status" value="1"/>
</dbReference>
<evidence type="ECO:0000313" key="1">
    <source>
        <dbReference type="EMBL" id="MDD1792157.1"/>
    </source>
</evidence>
<dbReference type="SUPFAM" id="SSF51735">
    <property type="entry name" value="NAD(P)-binding Rossmann-fold domains"/>
    <property type="match status" value="1"/>
</dbReference>
<dbReference type="InterPro" id="IPR002347">
    <property type="entry name" value="SDR_fam"/>
</dbReference>
<dbReference type="Pfam" id="PF00106">
    <property type="entry name" value="adh_short"/>
    <property type="match status" value="1"/>
</dbReference>
<sequence>MQKTVLVAGSHGGVGTALVDGFIENGYEVITISRTQMNDSEKHLRIDMSESSSIDVIRDWIAPYMSELIGIVNCAGILHDAQHKPEKNLNQVTGEWLEESMKVNVLSHLHLAQAVGTMITSQSSLKWISLSAKVGSIEDNLLGGWYSYRMTKAALNMFLKTLSIEWQRRASKSSVIAMHPGTTQSTLSEPFTRNWPKEKLYSPTITANRIITQFERMDANSSGHLYHHDGSIIPW</sequence>
<organism evidence="1 2">
    <name type="scientific">Enterovibrio gelatinilyticus</name>
    <dbReference type="NCBI Taxonomy" id="2899819"/>
    <lineage>
        <taxon>Bacteria</taxon>
        <taxon>Pseudomonadati</taxon>
        <taxon>Pseudomonadota</taxon>
        <taxon>Gammaproteobacteria</taxon>
        <taxon>Vibrionales</taxon>
        <taxon>Vibrionaceae</taxon>
        <taxon>Enterovibrio</taxon>
    </lineage>
</organism>
<evidence type="ECO:0000313" key="2">
    <source>
        <dbReference type="Proteomes" id="UP001149400"/>
    </source>
</evidence>